<reference evidence="2 3" key="1">
    <citation type="submission" date="2020-10" db="EMBL/GenBank/DDBJ databases">
        <title>Phylogeny of dyella-like bacteria.</title>
        <authorList>
            <person name="Fu J."/>
        </authorList>
    </citation>
    <scope>NUCLEOTIDE SEQUENCE [LARGE SCALE GENOMIC DNA]</scope>
    <source>
        <strain evidence="2 3">Gsoil3046</strain>
    </source>
</reference>
<feature type="domain" description="Cyclic di-GMP receptor atypical PilZ" evidence="1">
    <location>
        <begin position="44"/>
        <end position="180"/>
    </location>
</feature>
<sequence>MTDDLWLAFSERVCVDDRLRVAVLPRDVASTPLARLAERNASTLASIAAIEERRADGADEDSPVLQELARLDAKLNALVEIVNRLLLPADTLPERVAVRFNVVGALLPGMLLTGAEGQAICLRIHLDACPSLPLELPARVSRRLDDGLAFVVFEPLGEAVGDAIERFVFRHHRRKVAEARQSLT</sequence>
<proteinExistence type="predicted"/>
<gene>
    <name evidence="2" type="ORF">ISP17_07510</name>
</gene>
<dbReference type="Proteomes" id="UP001620460">
    <property type="component" value="Unassembled WGS sequence"/>
</dbReference>
<dbReference type="InterPro" id="IPR031800">
    <property type="entry name" value="PilZ_atypical"/>
</dbReference>
<evidence type="ECO:0000259" key="1">
    <source>
        <dbReference type="Pfam" id="PF16823"/>
    </source>
</evidence>
<dbReference type="Pfam" id="PF16823">
    <property type="entry name" value="tPilZ"/>
    <property type="match status" value="1"/>
</dbReference>
<evidence type="ECO:0000313" key="2">
    <source>
        <dbReference type="EMBL" id="MFK2903806.1"/>
    </source>
</evidence>
<dbReference type="RefSeq" id="WP_404631693.1">
    <property type="nucleotide sequence ID" value="NZ_JADIKM010000002.1"/>
</dbReference>
<evidence type="ECO:0000313" key="3">
    <source>
        <dbReference type="Proteomes" id="UP001620460"/>
    </source>
</evidence>
<accession>A0ABW8JUB8</accession>
<comment type="caution">
    <text evidence="2">The sequence shown here is derived from an EMBL/GenBank/DDBJ whole genome shotgun (WGS) entry which is preliminary data.</text>
</comment>
<dbReference type="EMBL" id="JADIKM010000002">
    <property type="protein sequence ID" value="MFK2903806.1"/>
    <property type="molecule type" value="Genomic_DNA"/>
</dbReference>
<organism evidence="2 3">
    <name type="scientific">Dyella ginsengisoli</name>
    <dbReference type="NCBI Taxonomy" id="363848"/>
    <lineage>
        <taxon>Bacteria</taxon>
        <taxon>Pseudomonadati</taxon>
        <taxon>Pseudomonadota</taxon>
        <taxon>Gammaproteobacteria</taxon>
        <taxon>Lysobacterales</taxon>
        <taxon>Rhodanobacteraceae</taxon>
        <taxon>Dyella</taxon>
    </lineage>
</organism>
<name>A0ABW8JUB8_9GAMM</name>
<keyword evidence="3" id="KW-1185">Reference proteome</keyword>
<protein>
    <submittedName>
        <fullName evidence="2">PilZ domain-containing protein</fullName>
    </submittedName>
</protein>